<accession>A0A116N7F8</accession>
<keyword evidence="1" id="KW-1133">Transmembrane helix</keyword>
<evidence type="ECO:0000313" key="3">
    <source>
        <dbReference type="Proteomes" id="UP000074356"/>
    </source>
</evidence>
<sequence length="229" mass="25039">MANLVTVLGLGLAGIDPVGMLMLMAQLATGGSKRQAVLFAGLVLFGTTLLGVALSTLLGSSLNKLSDFIGEVGTAINQLPDASWVWIDVALIALLIYWGIRRDNQKEIKENQSEKKITGIWAGVVFMVFTALTDPSFLAVLAISGHRNHFLLSLLYSTIWVLLSQAPLFLLTIAVIFNQHKKFVLEFNAFMDKYRPILNRGLTGLIYILAGVFTLDLALYLITGNWLLA</sequence>
<dbReference type="RefSeq" id="WP_044682324.1">
    <property type="nucleotide sequence ID" value="NZ_CEHN01000022.1"/>
</dbReference>
<protein>
    <recommendedName>
        <fullName evidence="4">GAP family protein</fullName>
    </recommendedName>
</protein>
<feature type="transmembrane region" description="Helical" evidence="1">
    <location>
        <begin position="120"/>
        <end position="143"/>
    </location>
</feature>
<evidence type="ECO:0008006" key="4">
    <source>
        <dbReference type="Google" id="ProtNLM"/>
    </source>
</evidence>
<feature type="transmembrane region" description="Helical" evidence="1">
    <location>
        <begin position="155"/>
        <end position="177"/>
    </location>
</feature>
<evidence type="ECO:0000313" key="2">
    <source>
        <dbReference type="EMBL" id="CYV87036.1"/>
    </source>
</evidence>
<dbReference type="AlphaFoldDB" id="A0A116N7F8"/>
<feature type="transmembrane region" description="Helical" evidence="1">
    <location>
        <begin position="37"/>
        <end position="62"/>
    </location>
</feature>
<name>A0A116N7F8_STRSU</name>
<reference evidence="2 3" key="1">
    <citation type="submission" date="2016-02" db="EMBL/GenBank/DDBJ databases">
        <authorList>
            <consortium name="Pathogen Informatics"/>
        </authorList>
    </citation>
    <scope>NUCLEOTIDE SEQUENCE [LARGE SCALE GENOMIC DNA]</scope>
    <source>
        <strain evidence="2 3">LSS78</strain>
    </source>
</reference>
<feature type="transmembrane region" description="Helical" evidence="1">
    <location>
        <begin position="197"/>
        <end position="222"/>
    </location>
</feature>
<feature type="transmembrane region" description="Helical" evidence="1">
    <location>
        <begin position="6"/>
        <end position="25"/>
    </location>
</feature>
<gene>
    <name evidence="2" type="ORF">ERS132440_01994</name>
</gene>
<evidence type="ECO:0000256" key="1">
    <source>
        <dbReference type="SAM" id="Phobius"/>
    </source>
</evidence>
<keyword evidence="1" id="KW-0812">Transmembrane</keyword>
<keyword evidence="1" id="KW-0472">Membrane</keyword>
<feature type="transmembrane region" description="Helical" evidence="1">
    <location>
        <begin position="82"/>
        <end position="100"/>
    </location>
</feature>
<dbReference type="EMBL" id="FIIB01000025">
    <property type="protein sequence ID" value="CYV87036.1"/>
    <property type="molecule type" value="Genomic_DNA"/>
</dbReference>
<organism evidence="2 3">
    <name type="scientific">Streptococcus suis</name>
    <dbReference type="NCBI Taxonomy" id="1307"/>
    <lineage>
        <taxon>Bacteria</taxon>
        <taxon>Bacillati</taxon>
        <taxon>Bacillota</taxon>
        <taxon>Bacilli</taxon>
        <taxon>Lactobacillales</taxon>
        <taxon>Streptococcaceae</taxon>
        <taxon>Streptococcus</taxon>
    </lineage>
</organism>
<proteinExistence type="predicted"/>
<dbReference type="Proteomes" id="UP000074356">
    <property type="component" value="Unassembled WGS sequence"/>
</dbReference>